<dbReference type="AlphaFoldDB" id="A0A0F9EI18"/>
<gene>
    <name evidence="1" type="ORF">LCGC14_2364730</name>
</gene>
<comment type="caution">
    <text evidence="1">The sequence shown here is derived from an EMBL/GenBank/DDBJ whole genome shotgun (WGS) entry which is preliminary data.</text>
</comment>
<reference evidence="1" key="1">
    <citation type="journal article" date="2015" name="Nature">
        <title>Complex archaea that bridge the gap between prokaryotes and eukaryotes.</title>
        <authorList>
            <person name="Spang A."/>
            <person name="Saw J.H."/>
            <person name="Jorgensen S.L."/>
            <person name="Zaremba-Niedzwiedzka K."/>
            <person name="Martijn J."/>
            <person name="Lind A.E."/>
            <person name="van Eijk R."/>
            <person name="Schleper C."/>
            <person name="Guy L."/>
            <person name="Ettema T.J."/>
        </authorList>
    </citation>
    <scope>NUCLEOTIDE SEQUENCE</scope>
</reference>
<organism evidence="1">
    <name type="scientific">marine sediment metagenome</name>
    <dbReference type="NCBI Taxonomy" id="412755"/>
    <lineage>
        <taxon>unclassified sequences</taxon>
        <taxon>metagenomes</taxon>
        <taxon>ecological metagenomes</taxon>
    </lineage>
</organism>
<dbReference type="EMBL" id="LAZR01034722">
    <property type="protein sequence ID" value="KKL44535.1"/>
    <property type="molecule type" value="Genomic_DNA"/>
</dbReference>
<sequence length="79" mass="9176">MSVEKTIDYYLQFIEAKAGAIQIDADSKMHGLDWPKIHSMARDINVAIWEIRKQLGLHAKENLLDELTAMLDEHPEQWD</sequence>
<feature type="non-terminal residue" evidence="1">
    <location>
        <position position="79"/>
    </location>
</feature>
<proteinExistence type="predicted"/>
<protein>
    <submittedName>
        <fullName evidence="1">Uncharacterized protein</fullName>
    </submittedName>
</protein>
<name>A0A0F9EI18_9ZZZZ</name>
<accession>A0A0F9EI18</accession>
<evidence type="ECO:0000313" key="1">
    <source>
        <dbReference type="EMBL" id="KKL44535.1"/>
    </source>
</evidence>